<evidence type="ECO:0000313" key="2">
    <source>
        <dbReference type="Proteomes" id="UP000887013"/>
    </source>
</evidence>
<accession>A0A8X6UG66</accession>
<dbReference type="EMBL" id="BMAW01078481">
    <property type="protein sequence ID" value="GFU11176.1"/>
    <property type="molecule type" value="Genomic_DNA"/>
</dbReference>
<dbReference type="AlphaFoldDB" id="A0A8X6UG66"/>
<name>A0A8X6UG66_NEPPI</name>
<gene>
    <name evidence="1" type="primary">AVEN_68946_1</name>
    <name evidence="1" type="ORF">NPIL_343801</name>
</gene>
<dbReference type="Proteomes" id="UP000887013">
    <property type="component" value="Unassembled WGS sequence"/>
</dbReference>
<comment type="caution">
    <text evidence="1">The sequence shown here is derived from an EMBL/GenBank/DDBJ whole genome shotgun (WGS) entry which is preliminary data.</text>
</comment>
<protein>
    <submittedName>
        <fullName evidence="1">Uncharacterized protein</fullName>
    </submittedName>
</protein>
<organism evidence="1 2">
    <name type="scientific">Nephila pilipes</name>
    <name type="common">Giant wood spider</name>
    <name type="synonym">Nephila maculata</name>
    <dbReference type="NCBI Taxonomy" id="299642"/>
    <lineage>
        <taxon>Eukaryota</taxon>
        <taxon>Metazoa</taxon>
        <taxon>Ecdysozoa</taxon>
        <taxon>Arthropoda</taxon>
        <taxon>Chelicerata</taxon>
        <taxon>Arachnida</taxon>
        <taxon>Araneae</taxon>
        <taxon>Araneomorphae</taxon>
        <taxon>Entelegynae</taxon>
        <taxon>Araneoidea</taxon>
        <taxon>Nephilidae</taxon>
        <taxon>Nephila</taxon>
    </lineage>
</organism>
<evidence type="ECO:0000313" key="1">
    <source>
        <dbReference type="EMBL" id="GFU11176.1"/>
    </source>
</evidence>
<reference evidence="1" key="1">
    <citation type="submission" date="2020-08" db="EMBL/GenBank/DDBJ databases">
        <title>Multicomponent nature underlies the extraordinary mechanical properties of spider dragline silk.</title>
        <authorList>
            <person name="Kono N."/>
            <person name="Nakamura H."/>
            <person name="Mori M."/>
            <person name="Yoshida Y."/>
            <person name="Ohtoshi R."/>
            <person name="Malay A.D."/>
            <person name="Moran D.A.P."/>
            <person name="Tomita M."/>
            <person name="Numata K."/>
            <person name="Arakawa K."/>
        </authorList>
    </citation>
    <scope>NUCLEOTIDE SEQUENCE</scope>
</reference>
<proteinExistence type="predicted"/>
<dbReference type="OrthoDB" id="10557273at2759"/>
<keyword evidence="2" id="KW-1185">Reference proteome</keyword>
<sequence length="126" mass="14185">MTLKPNQPFLSRSINCHIYSHKLPRVSVGEIFSHEESNPLLLEAEVSIWRKFNDALSPSSSAKKEFSRCKIFLIQIRDNGISRDAALARSPPIGWDIFLCSFSIFSSGYGESNFIAGRWCAVGLFE</sequence>